<name>A0AAN7S1H9_MYCAM</name>
<proteinExistence type="predicted"/>
<protein>
    <submittedName>
        <fullName evidence="1">Uncharacterized protein</fullName>
    </submittedName>
</protein>
<dbReference type="EMBL" id="JAUNZN010000001">
    <property type="protein sequence ID" value="KAK4828754.1"/>
    <property type="molecule type" value="Genomic_DNA"/>
</dbReference>
<evidence type="ECO:0000313" key="1">
    <source>
        <dbReference type="EMBL" id="KAK4828754.1"/>
    </source>
</evidence>
<sequence length="177" mass="19960">MQSKRPPGPQHTLPSPMDVVTATHRRHTAINPCQSLVLSVLHRTGEEGLGLQIKGVQGTMGNWFVDYFPSKKTEMEMELIVLFLRAFPSVVQQPSKFNKRKCKVLHLRRNKPMQQDRLGPTTWKTALQKRIQDVSRAQAECQSAEFPATAKADGILGCIWKSAAIRLENKTDMDKPV</sequence>
<organism evidence="1 2">
    <name type="scientific">Mycteria americana</name>
    <name type="common">Wood stork</name>
    <dbReference type="NCBI Taxonomy" id="33587"/>
    <lineage>
        <taxon>Eukaryota</taxon>
        <taxon>Metazoa</taxon>
        <taxon>Chordata</taxon>
        <taxon>Craniata</taxon>
        <taxon>Vertebrata</taxon>
        <taxon>Euteleostomi</taxon>
        <taxon>Archelosauria</taxon>
        <taxon>Archosauria</taxon>
        <taxon>Dinosauria</taxon>
        <taxon>Saurischia</taxon>
        <taxon>Theropoda</taxon>
        <taxon>Coelurosauria</taxon>
        <taxon>Aves</taxon>
        <taxon>Neognathae</taxon>
        <taxon>Neoaves</taxon>
        <taxon>Aequornithes</taxon>
        <taxon>Ciconiiformes</taxon>
        <taxon>Ciconiidae</taxon>
        <taxon>Mycteria</taxon>
    </lineage>
</organism>
<keyword evidence="2" id="KW-1185">Reference proteome</keyword>
<gene>
    <name evidence="1" type="ORF">QYF61_000745</name>
</gene>
<comment type="caution">
    <text evidence="1">The sequence shown here is derived from an EMBL/GenBank/DDBJ whole genome shotgun (WGS) entry which is preliminary data.</text>
</comment>
<evidence type="ECO:0000313" key="2">
    <source>
        <dbReference type="Proteomes" id="UP001333110"/>
    </source>
</evidence>
<dbReference type="Proteomes" id="UP001333110">
    <property type="component" value="Unassembled WGS sequence"/>
</dbReference>
<reference evidence="1 2" key="1">
    <citation type="journal article" date="2023" name="J. Hered.">
        <title>Chromosome-level genome of the wood stork (Mycteria americana) provides insight into avian chromosome evolution.</title>
        <authorList>
            <person name="Flamio R. Jr."/>
            <person name="Ramstad K.M."/>
        </authorList>
    </citation>
    <scope>NUCLEOTIDE SEQUENCE [LARGE SCALE GENOMIC DNA]</scope>
    <source>
        <strain evidence="1">JAX WOST 10</strain>
    </source>
</reference>
<dbReference type="AlphaFoldDB" id="A0AAN7S1H9"/>
<accession>A0AAN7S1H9</accession>